<sequence length="124" mass="13539">MRVKSAEEATKVAEKFEYLQRNPFSDGIKIEVTGGMTRPPMNPSLLTLELCQKVEEIAATLDISFQWQSTGGGSDGNFTAAMGIPTIDGMGPVGGRTHSVDEYMDVKSLNDRFTLLIQLLKDLA</sequence>
<dbReference type="Gene3D" id="3.30.70.360">
    <property type="match status" value="1"/>
</dbReference>
<proteinExistence type="predicted"/>
<accession>A0A645HTB2</accession>
<gene>
    <name evidence="1" type="ORF">SDC9_189845</name>
</gene>
<dbReference type="EMBL" id="VSSQ01099923">
    <property type="protein sequence ID" value="MPN42288.1"/>
    <property type="molecule type" value="Genomic_DNA"/>
</dbReference>
<reference evidence="1" key="1">
    <citation type="submission" date="2019-08" db="EMBL/GenBank/DDBJ databases">
        <authorList>
            <person name="Kucharzyk K."/>
            <person name="Murdoch R.W."/>
            <person name="Higgins S."/>
            <person name="Loffler F."/>
        </authorList>
    </citation>
    <scope>NUCLEOTIDE SEQUENCE</scope>
</reference>
<dbReference type="Pfam" id="PF01546">
    <property type="entry name" value="Peptidase_M20"/>
    <property type="match status" value="1"/>
</dbReference>
<comment type="caution">
    <text evidence="1">The sequence shown here is derived from an EMBL/GenBank/DDBJ whole genome shotgun (WGS) entry which is preliminary data.</text>
</comment>
<dbReference type="GO" id="GO:0016787">
    <property type="term" value="F:hydrolase activity"/>
    <property type="evidence" value="ECO:0007669"/>
    <property type="project" value="InterPro"/>
</dbReference>
<protein>
    <recommendedName>
        <fullName evidence="2">Glutamate carboxypeptidase</fullName>
    </recommendedName>
</protein>
<dbReference type="Gene3D" id="3.40.630.10">
    <property type="entry name" value="Zn peptidases"/>
    <property type="match status" value="1"/>
</dbReference>
<dbReference type="InterPro" id="IPR002933">
    <property type="entry name" value="Peptidase_M20"/>
</dbReference>
<dbReference type="AlphaFoldDB" id="A0A645HTB2"/>
<evidence type="ECO:0000313" key="1">
    <source>
        <dbReference type="EMBL" id="MPN42288.1"/>
    </source>
</evidence>
<evidence type="ECO:0008006" key="2">
    <source>
        <dbReference type="Google" id="ProtNLM"/>
    </source>
</evidence>
<dbReference type="SUPFAM" id="SSF53187">
    <property type="entry name" value="Zn-dependent exopeptidases"/>
    <property type="match status" value="1"/>
</dbReference>
<organism evidence="1">
    <name type="scientific">bioreactor metagenome</name>
    <dbReference type="NCBI Taxonomy" id="1076179"/>
    <lineage>
        <taxon>unclassified sequences</taxon>
        <taxon>metagenomes</taxon>
        <taxon>ecological metagenomes</taxon>
    </lineage>
</organism>
<name>A0A645HTB2_9ZZZZ</name>